<organism evidence="2 3">
    <name type="scientific">Ruminococcus difficilis</name>
    <dbReference type="NCBI Taxonomy" id="2763069"/>
    <lineage>
        <taxon>Bacteria</taxon>
        <taxon>Bacillati</taxon>
        <taxon>Bacillota</taxon>
        <taxon>Clostridia</taxon>
        <taxon>Eubacteriales</taxon>
        <taxon>Oscillospiraceae</taxon>
        <taxon>Ruminococcus</taxon>
    </lineage>
</organism>
<dbReference type="AlphaFoldDB" id="A0A934WRT2"/>
<dbReference type="Pfam" id="PF00258">
    <property type="entry name" value="Flavodoxin_1"/>
    <property type="match status" value="1"/>
</dbReference>
<dbReference type="InterPro" id="IPR029039">
    <property type="entry name" value="Flavoprotein-like_sf"/>
</dbReference>
<dbReference type="RefSeq" id="WP_201427595.1">
    <property type="nucleotide sequence ID" value="NZ_JAEQMG010000083.1"/>
</dbReference>
<accession>A0A934WRT2</accession>
<dbReference type="InterPro" id="IPR008254">
    <property type="entry name" value="Flavodoxin/NO_synth"/>
</dbReference>
<dbReference type="GO" id="GO:0016651">
    <property type="term" value="F:oxidoreductase activity, acting on NAD(P)H"/>
    <property type="evidence" value="ECO:0007669"/>
    <property type="project" value="UniProtKB-ARBA"/>
</dbReference>
<dbReference type="InterPro" id="IPR001226">
    <property type="entry name" value="Flavodoxin_CS"/>
</dbReference>
<sequence>MKTAIVYYSMSGNTKMVAEIIAKEKELSADLIEIKPVKDYPDKGARKFIWGGMKAVMGEKPQLNPYEFNGDYDRIIFATPVWASSFTPPIRTFIDENRAALKGKRFAVCVCYAGGGAEKAIDKLAKFLGIEHFDAQLILVDPKDQPSQENEEKIQAFCGKLNQA</sequence>
<evidence type="ECO:0000313" key="2">
    <source>
        <dbReference type="EMBL" id="MBK6088750.1"/>
    </source>
</evidence>
<keyword evidence="3" id="KW-1185">Reference proteome</keyword>
<dbReference type="PROSITE" id="PS50902">
    <property type="entry name" value="FLAVODOXIN_LIKE"/>
    <property type="match status" value="1"/>
</dbReference>
<dbReference type="PANTHER" id="PTHR39201:SF1">
    <property type="entry name" value="FLAVODOXIN-LIKE DOMAIN-CONTAINING PROTEIN"/>
    <property type="match status" value="1"/>
</dbReference>
<evidence type="ECO:0000259" key="1">
    <source>
        <dbReference type="PROSITE" id="PS50902"/>
    </source>
</evidence>
<dbReference type="EMBL" id="JAEQMG010000083">
    <property type="protein sequence ID" value="MBK6088750.1"/>
    <property type="molecule type" value="Genomic_DNA"/>
</dbReference>
<feature type="domain" description="Flavodoxin-like" evidence="1">
    <location>
        <begin position="3"/>
        <end position="162"/>
    </location>
</feature>
<dbReference type="GO" id="GO:0010181">
    <property type="term" value="F:FMN binding"/>
    <property type="evidence" value="ECO:0007669"/>
    <property type="project" value="InterPro"/>
</dbReference>
<gene>
    <name evidence="2" type="ORF">JKK62_08830</name>
</gene>
<proteinExistence type="predicted"/>
<reference evidence="2" key="1">
    <citation type="submission" date="2021-01" db="EMBL/GenBank/DDBJ databases">
        <title>Genome public.</title>
        <authorList>
            <person name="Liu C."/>
            <person name="Sun Q."/>
        </authorList>
    </citation>
    <scope>NUCLEOTIDE SEQUENCE</scope>
    <source>
        <strain evidence="2">M6</strain>
    </source>
</reference>
<dbReference type="PANTHER" id="PTHR39201">
    <property type="entry name" value="EXPORTED PROTEIN-RELATED"/>
    <property type="match status" value="1"/>
</dbReference>
<dbReference type="Gene3D" id="3.40.50.360">
    <property type="match status" value="1"/>
</dbReference>
<dbReference type="Proteomes" id="UP000633365">
    <property type="component" value="Unassembled WGS sequence"/>
</dbReference>
<dbReference type="PROSITE" id="PS00201">
    <property type="entry name" value="FLAVODOXIN"/>
    <property type="match status" value="1"/>
</dbReference>
<dbReference type="SUPFAM" id="SSF52218">
    <property type="entry name" value="Flavoproteins"/>
    <property type="match status" value="1"/>
</dbReference>
<comment type="caution">
    <text evidence="2">The sequence shown here is derived from an EMBL/GenBank/DDBJ whole genome shotgun (WGS) entry which is preliminary data.</text>
</comment>
<evidence type="ECO:0000313" key="3">
    <source>
        <dbReference type="Proteomes" id="UP000633365"/>
    </source>
</evidence>
<protein>
    <submittedName>
        <fullName evidence="2">Flavodoxin family protein</fullName>
    </submittedName>
</protein>
<dbReference type="GO" id="GO:0009055">
    <property type="term" value="F:electron transfer activity"/>
    <property type="evidence" value="ECO:0007669"/>
    <property type="project" value="InterPro"/>
</dbReference>
<name>A0A934WRT2_9FIRM</name>